<gene>
    <name evidence="2" type="ORF">Q31a_53060</name>
</gene>
<dbReference type="KEGG" id="ahel:Q31a_53060"/>
<dbReference type="EMBL" id="CP036298">
    <property type="protein sequence ID" value="QDV26926.1"/>
    <property type="molecule type" value="Genomic_DNA"/>
</dbReference>
<organism evidence="2 3">
    <name type="scientific">Aureliella helgolandensis</name>
    <dbReference type="NCBI Taxonomy" id="2527968"/>
    <lineage>
        <taxon>Bacteria</taxon>
        <taxon>Pseudomonadati</taxon>
        <taxon>Planctomycetota</taxon>
        <taxon>Planctomycetia</taxon>
        <taxon>Pirellulales</taxon>
        <taxon>Pirellulaceae</taxon>
        <taxon>Aureliella</taxon>
    </lineage>
</organism>
<sequence>MAKNAAPRKRNPVPPTHEEISHHEAIAQLQNLLRQMQQRSAAYYATPRRGITDAAKTNALPIDYEIPISGAKEVLQHLASGKLNVVSQPLLEWIVERLR</sequence>
<evidence type="ECO:0000313" key="2">
    <source>
        <dbReference type="EMBL" id="QDV26926.1"/>
    </source>
</evidence>
<protein>
    <submittedName>
        <fullName evidence="2">Uncharacterized protein</fullName>
    </submittedName>
</protein>
<dbReference type="AlphaFoldDB" id="A0A518GE97"/>
<proteinExistence type="predicted"/>
<feature type="compositionally biased region" description="Basic residues" evidence="1">
    <location>
        <begin position="1"/>
        <end position="11"/>
    </location>
</feature>
<keyword evidence="3" id="KW-1185">Reference proteome</keyword>
<evidence type="ECO:0000256" key="1">
    <source>
        <dbReference type="SAM" id="MobiDB-lite"/>
    </source>
</evidence>
<evidence type="ECO:0000313" key="3">
    <source>
        <dbReference type="Proteomes" id="UP000318017"/>
    </source>
</evidence>
<dbReference type="RefSeq" id="WP_145083531.1">
    <property type="nucleotide sequence ID" value="NZ_CP036298.1"/>
</dbReference>
<dbReference type="Proteomes" id="UP000318017">
    <property type="component" value="Chromosome"/>
</dbReference>
<accession>A0A518GE97</accession>
<feature type="region of interest" description="Disordered" evidence="1">
    <location>
        <begin position="1"/>
        <end position="20"/>
    </location>
</feature>
<name>A0A518GE97_9BACT</name>
<reference evidence="2 3" key="1">
    <citation type="submission" date="2019-02" db="EMBL/GenBank/DDBJ databases">
        <title>Deep-cultivation of Planctomycetes and their phenomic and genomic characterization uncovers novel biology.</title>
        <authorList>
            <person name="Wiegand S."/>
            <person name="Jogler M."/>
            <person name="Boedeker C."/>
            <person name="Pinto D."/>
            <person name="Vollmers J."/>
            <person name="Rivas-Marin E."/>
            <person name="Kohn T."/>
            <person name="Peeters S.H."/>
            <person name="Heuer A."/>
            <person name="Rast P."/>
            <person name="Oberbeckmann S."/>
            <person name="Bunk B."/>
            <person name="Jeske O."/>
            <person name="Meyerdierks A."/>
            <person name="Storesund J.E."/>
            <person name="Kallscheuer N."/>
            <person name="Luecker S."/>
            <person name="Lage O.M."/>
            <person name="Pohl T."/>
            <person name="Merkel B.J."/>
            <person name="Hornburger P."/>
            <person name="Mueller R.-W."/>
            <person name="Bruemmer F."/>
            <person name="Labrenz M."/>
            <person name="Spormann A.M."/>
            <person name="Op den Camp H."/>
            <person name="Overmann J."/>
            <person name="Amann R."/>
            <person name="Jetten M.S.M."/>
            <person name="Mascher T."/>
            <person name="Medema M.H."/>
            <person name="Devos D.P."/>
            <person name="Kaster A.-K."/>
            <person name="Ovreas L."/>
            <person name="Rohde M."/>
            <person name="Galperin M.Y."/>
            <person name="Jogler C."/>
        </authorList>
    </citation>
    <scope>NUCLEOTIDE SEQUENCE [LARGE SCALE GENOMIC DNA]</scope>
    <source>
        <strain evidence="2 3">Q31a</strain>
    </source>
</reference>